<dbReference type="OrthoDB" id="1053896at2"/>
<dbReference type="eggNOG" id="COG3209">
    <property type="taxonomic scope" value="Bacteria"/>
</dbReference>
<gene>
    <name evidence="1" type="ORF">JCM15093_3409</name>
</gene>
<sequence length="162" mass="17607">MIPDVFCRISVSGTCKNTLNALSAISPLNGIVVKATRDNVTDTYKGYSLSGITLVSSTVLNVSYYDDYAFMGTNGIPASTDANFKYDAETGYDTRYTASAKTFLTGTLTARLEGSSTPSYLCSVMYFDHAGRLTTVKHKLNTDSIVTLAENTYDKLGRLKNE</sequence>
<reference evidence="1 2" key="1">
    <citation type="journal article" date="2015" name="Microbes Environ.">
        <title>Distribution and evolution of nitrogen fixation genes in the phylum bacteroidetes.</title>
        <authorList>
            <person name="Inoue J."/>
            <person name="Oshima K."/>
            <person name="Suda W."/>
            <person name="Sakamoto M."/>
            <person name="Iino T."/>
            <person name="Noda S."/>
            <person name="Hongoh Y."/>
            <person name="Hattori M."/>
            <person name="Ohkuma M."/>
        </authorList>
    </citation>
    <scope>NUCLEOTIDE SEQUENCE [LARGE SCALE GENOMIC DNA]</scope>
    <source>
        <strain evidence="1 2">JCM 15093</strain>
    </source>
</reference>
<evidence type="ECO:0000313" key="2">
    <source>
        <dbReference type="Proteomes" id="UP000027601"/>
    </source>
</evidence>
<organism evidence="1 2">
    <name type="scientific">Bacteroides graminisolvens DSM 19988 = JCM 15093</name>
    <dbReference type="NCBI Taxonomy" id="1121097"/>
    <lineage>
        <taxon>Bacteria</taxon>
        <taxon>Pseudomonadati</taxon>
        <taxon>Bacteroidota</taxon>
        <taxon>Bacteroidia</taxon>
        <taxon>Bacteroidales</taxon>
        <taxon>Bacteroidaceae</taxon>
        <taxon>Bacteroides</taxon>
    </lineage>
</organism>
<name>A0A069DCR0_9BACE</name>
<evidence type="ECO:0000313" key="1">
    <source>
        <dbReference type="EMBL" id="GAK38109.1"/>
    </source>
</evidence>
<accession>A0A069DCR0</accession>
<dbReference type="AlphaFoldDB" id="A0A069DCR0"/>
<comment type="caution">
    <text evidence="1">The sequence shown here is derived from an EMBL/GenBank/DDBJ whole genome shotgun (WGS) entry which is preliminary data.</text>
</comment>
<dbReference type="Proteomes" id="UP000027601">
    <property type="component" value="Unassembled WGS sequence"/>
</dbReference>
<keyword evidence="2" id="KW-1185">Reference proteome</keyword>
<dbReference type="EMBL" id="BAJS01000038">
    <property type="protein sequence ID" value="GAK38109.1"/>
    <property type="molecule type" value="Genomic_DNA"/>
</dbReference>
<dbReference type="RefSeq" id="WP_024997630.1">
    <property type="nucleotide sequence ID" value="NZ_BAJS01000038.1"/>
</dbReference>
<proteinExistence type="predicted"/>
<protein>
    <submittedName>
        <fullName evidence="1">Putative cell wall-associated protein</fullName>
    </submittedName>
</protein>